<feature type="domain" description="DUF7047" evidence="1">
    <location>
        <begin position="187"/>
        <end position="249"/>
    </location>
</feature>
<dbReference type="Proteomes" id="UP000574390">
    <property type="component" value="Unassembled WGS sequence"/>
</dbReference>
<dbReference type="InterPro" id="IPR055475">
    <property type="entry name" value="DUF7047"/>
</dbReference>
<organism evidence="2 3">
    <name type="scientific">Perkinsus olseni</name>
    <name type="common">Perkinsus atlanticus</name>
    <dbReference type="NCBI Taxonomy" id="32597"/>
    <lineage>
        <taxon>Eukaryota</taxon>
        <taxon>Sar</taxon>
        <taxon>Alveolata</taxon>
        <taxon>Perkinsozoa</taxon>
        <taxon>Perkinsea</taxon>
        <taxon>Perkinsida</taxon>
        <taxon>Perkinsidae</taxon>
        <taxon>Perkinsus</taxon>
    </lineage>
</organism>
<protein>
    <recommendedName>
        <fullName evidence="1">DUF7047 domain-containing protein</fullName>
    </recommendedName>
</protein>
<comment type="caution">
    <text evidence="2">The sequence shown here is derived from an EMBL/GenBank/DDBJ whole genome shotgun (WGS) entry which is preliminary data.</text>
</comment>
<evidence type="ECO:0000313" key="3">
    <source>
        <dbReference type="Proteomes" id="UP000574390"/>
    </source>
</evidence>
<dbReference type="InterPro" id="IPR043502">
    <property type="entry name" value="DNA/RNA_pol_sf"/>
</dbReference>
<reference evidence="2 3" key="1">
    <citation type="submission" date="2020-04" db="EMBL/GenBank/DDBJ databases">
        <title>Perkinsus olseni comparative genomics.</title>
        <authorList>
            <person name="Bogema D.R."/>
        </authorList>
    </citation>
    <scope>NUCLEOTIDE SEQUENCE [LARGE SCALE GENOMIC DNA]</scope>
    <source>
        <strain evidence="2">ATCC PRA-205</strain>
    </source>
</reference>
<proteinExistence type="predicted"/>
<accession>A0A7J6QMG1</accession>
<feature type="non-terminal residue" evidence="2">
    <location>
        <position position="260"/>
    </location>
</feature>
<evidence type="ECO:0000259" key="1">
    <source>
        <dbReference type="Pfam" id="PF23088"/>
    </source>
</evidence>
<gene>
    <name evidence="2" type="ORF">FOZ62_015651</name>
</gene>
<dbReference type="Pfam" id="PF23088">
    <property type="entry name" value="DUF7047"/>
    <property type="match status" value="1"/>
</dbReference>
<sequence length="260" mass="29759">MLVPQEHKLSTPVRPVIDLTWLNQHVRSLPNELQHGPVACPEHLRRWRAFPAPLDDLRLLDIRKAFLQIRLCPTQSRWLGLRLRWRTPEAYRMVRLPFGLNISPKCLSVVLSRILSNAHLDRHLDKYLDDLILPESMVDPVRQALRADGFDTKPPERLTASRVLGLECAADGRWRRRGALPRLESYTRRGVHQWAGRFVAHYPTVGWARPAFSALKRLACVAHDGAPSTWDEPLDPHARRACDLLQQDIDARGDSVGGSW</sequence>
<dbReference type="AlphaFoldDB" id="A0A7J6QMG1"/>
<evidence type="ECO:0000313" key="2">
    <source>
        <dbReference type="EMBL" id="KAF4709392.1"/>
    </source>
</evidence>
<dbReference type="Gene3D" id="3.10.10.10">
    <property type="entry name" value="HIV Type 1 Reverse Transcriptase, subunit A, domain 1"/>
    <property type="match status" value="1"/>
</dbReference>
<dbReference type="EMBL" id="JABANM010028638">
    <property type="protein sequence ID" value="KAF4709392.1"/>
    <property type="molecule type" value="Genomic_DNA"/>
</dbReference>
<dbReference type="SUPFAM" id="SSF56672">
    <property type="entry name" value="DNA/RNA polymerases"/>
    <property type="match status" value="1"/>
</dbReference>
<dbReference type="InterPro" id="IPR043128">
    <property type="entry name" value="Rev_trsase/Diguanyl_cyclase"/>
</dbReference>
<dbReference type="Gene3D" id="3.30.70.270">
    <property type="match status" value="1"/>
</dbReference>
<name>A0A7J6QMG1_PEROL</name>